<keyword evidence="2" id="KW-1185">Reference proteome</keyword>
<gene>
    <name evidence="1" type="ORF">OS493_021786</name>
</gene>
<reference evidence="1" key="1">
    <citation type="submission" date="2023-01" db="EMBL/GenBank/DDBJ databases">
        <title>Genome assembly of the deep-sea coral Lophelia pertusa.</title>
        <authorList>
            <person name="Herrera S."/>
            <person name="Cordes E."/>
        </authorList>
    </citation>
    <scope>NUCLEOTIDE SEQUENCE</scope>
    <source>
        <strain evidence="1">USNM1676648</strain>
        <tissue evidence="1">Polyp</tissue>
    </source>
</reference>
<evidence type="ECO:0000313" key="1">
    <source>
        <dbReference type="EMBL" id="KAJ7384379.1"/>
    </source>
</evidence>
<dbReference type="Proteomes" id="UP001163046">
    <property type="component" value="Unassembled WGS sequence"/>
</dbReference>
<dbReference type="EMBL" id="MU825887">
    <property type="protein sequence ID" value="KAJ7384379.1"/>
    <property type="molecule type" value="Genomic_DNA"/>
</dbReference>
<comment type="caution">
    <text evidence="1">The sequence shown here is derived from an EMBL/GenBank/DDBJ whole genome shotgun (WGS) entry which is preliminary data.</text>
</comment>
<accession>A0A9W9ZNS4</accession>
<protein>
    <submittedName>
        <fullName evidence="1">Uncharacterized protein</fullName>
    </submittedName>
</protein>
<evidence type="ECO:0000313" key="2">
    <source>
        <dbReference type="Proteomes" id="UP001163046"/>
    </source>
</evidence>
<dbReference type="AlphaFoldDB" id="A0A9W9ZNS4"/>
<proteinExistence type="predicted"/>
<dbReference type="OrthoDB" id="5977641at2759"/>
<organism evidence="1 2">
    <name type="scientific">Desmophyllum pertusum</name>
    <dbReference type="NCBI Taxonomy" id="174260"/>
    <lineage>
        <taxon>Eukaryota</taxon>
        <taxon>Metazoa</taxon>
        <taxon>Cnidaria</taxon>
        <taxon>Anthozoa</taxon>
        <taxon>Hexacorallia</taxon>
        <taxon>Scleractinia</taxon>
        <taxon>Caryophylliina</taxon>
        <taxon>Caryophylliidae</taxon>
        <taxon>Desmophyllum</taxon>
    </lineage>
</organism>
<name>A0A9W9ZNS4_9CNID</name>
<sequence length="102" mass="11512">PACDWPNGYCVYSDDPCPPATQDCEDYYHCALETNKCCCWDKPTCDWPNGYCVFINDTCPPSTHDSDSDSARSIHCAAEAHMRLGKGILWVIMEIFSSFCRD</sequence>
<feature type="non-terminal residue" evidence="1">
    <location>
        <position position="1"/>
    </location>
</feature>